<keyword evidence="2" id="KW-1185">Reference proteome</keyword>
<dbReference type="Proteomes" id="UP000592181">
    <property type="component" value="Unassembled WGS sequence"/>
</dbReference>
<accession>A0A852XAC1</accession>
<organism evidence="1 2">
    <name type="scientific">Janibacter alkaliphilus</name>
    <dbReference type="NCBI Taxonomy" id="1069963"/>
    <lineage>
        <taxon>Bacteria</taxon>
        <taxon>Bacillati</taxon>
        <taxon>Actinomycetota</taxon>
        <taxon>Actinomycetes</taxon>
        <taxon>Micrococcales</taxon>
        <taxon>Intrasporangiaceae</taxon>
        <taxon>Janibacter</taxon>
    </lineage>
</organism>
<dbReference type="EMBL" id="JACBZX010000001">
    <property type="protein sequence ID" value="NYG37693.1"/>
    <property type="molecule type" value="Genomic_DNA"/>
</dbReference>
<reference evidence="1 2" key="1">
    <citation type="submission" date="2020-07" db="EMBL/GenBank/DDBJ databases">
        <title>Sequencing the genomes of 1000 actinobacteria strains.</title>
        <authorList>
            <person name="Klenk H.-P."/>
        </authorList>
    </citation>
    <scope>NUCLEOTIDE SEQUENCE [LARGE SCALE GENOMIC DNA]</scope>
    <source>
        <strain evidence="1 2">DSM 24723</strain>
    </source>
</reference>
<comment type="caution">
    <text evidence="1">The sequence shown here is derived from an EMBL/GenBank/DDBJ whole genome shotgun (WGS) entry which is preliminary data.</text>
</comment>
<evidence type="ECO:0000313" key="2">
    <source>
        <dbReference type="Proteomes" id="UP000592181"/>
    </source>
</evidence>
<evidence type="ECO:0000313" key="1">
    <source>
        <dbReference type="EMBL" id="NYG37693.1"/>
    </source>
</evidence>
<sequence length="57" mass="6562">MRPHRPSRRPSRLVAYRCRRDQIFRILWPEADAPLVHPCPVCGAASLRLIDTRPDAA</sequence>
<proteinExistence type="predicted"/>
<name>A0A852XAC1_9MICO</name>
<gene>
    <name evidence="1" type="ORF">BJY28_002162</name>
</gene>
<dbReference type="AlphaFoldDB" id="A0A852XAC1"/>
<protein>
    <submittedName>
        <fullName evidence="1">Uncharacterized protein</fullName>
    </submittedName>
</protein>
<dbReference type="RefSeq" id="WP_179463024.1">
    <property type="nucleotide sequence ID" value="NZ_JACBZX010000001.1"/>
</dbReference>